<dbReference type="Proteomes" id="UP000641386">
    <property type="component" value="Unassembled WGS sequence"/>
</dbReference>
<comment type="caution">
    <text evidence="2">The sequence shown here is derived from an EMBL/GenBank/DDBJ whole genome shotgun (WGS) entry which is preliminary data.</text>
</comment>
<keyword evidence="3" id="KW-1185">Reference proteome</keyword>
<evidence type="ECO:0000313" key="2">
    <source>
        <dbReference type="EMBL" id="GHE61815.1"/>
    </source>
</evidence>
<proteinExistence type="predicted"/>
<reference evidence="2" key="2">
    <citation type="submission" date="2020-09" db="EMBL/GenBank/DDBJ databases">
        <authorList>
            <person name="Sun Q."/>
            <person name="Ohkuma M."/>
        </authorList>
    </citation>
    <scope>NUCLEOTIDE SEQUENCE</scope>
    <source>
        <strain evidence="2">JCM 3302</strain>
    </source>
</reference>
<dbReference type="AlphaFoldDB" id="A0A919DP03"/>
<organism evidence="2 3">
    <name type="scientific">Streptomyces spiralis</name>
    <dbReference type="NCBI Taxonomy" id="66376"/>
    <lineage>
        <taxon>Bacteria</taxon>
        <taxon>Bacillati</taxon>
        <taxon>Actinomycetota</taxon>
        <taxon>Actinomycetes</taxon>
        <taxon>Kitasatosporales</taxon>
        <taxon>Streptomycetaceae</taxon>
        <taxon>Streptomyces</taxon>
    </lineage>
</organism>
<evidence type="ECO:0000256" key="1">
    <source>
        <dbReference type="SAM" id="MobiDB-lite"/>
    </source>
</evidence>
<evidence type="ECO:0000313" key="3">
    <source>
        <dbReference type="Proteomes" id="UP000641386"/>
    </source>
</evidence>
<sequence>MGVRPVSVGEGASALTGVAEVCDGLGVPTELEGPLGAESLEGVPAAAVAEGEGERVPEAEPGSDASWQPVNPRIPAISTVTDAALKPGIEGPLSPRKKPRPRGQLSCVQPTDRSPGQHKRTRRLQGEAQETVSIPHT</sequence>
<name>A0A919DP03_9ACTN</name>
<feature type="compositionally biased region" description="Polar residues" evidence="1">
    <location>
        <begin position="128"/>
        <end position="137"/>
    </location>
</feature>
<accession>A0A919DP03</accession>
<protein>
    <submittedName>
        <fullName evidence="2">Uncharacterized protein</fullName>
    </submittedName>
</protein>
<dbReference type="EMBL" id="BNBC01000004">
    <property type="protein sequence ID" value="GHE61815.1"/>
    <property type="molecule type" value="Genomic_DNA"/>
</dbReference>
<feature type="region of interest" description="Disordered" evidence="1">
    <location>
        <begin position="48"/>
        <end position="137"/>
    </location>
</feature>
<reference evidence="2" key="1">
    <citation type="journal article" date="2014" name="Int. J. Syst. Evol. Microbiol.">
        <title>Complete genome sequence of Corynebacterium casei LMG S-19264T (=DSM 44701T), isolated from a smear-ripened cheese.</title>
        <authorList>
            <consortium name="US DOE Joint Genome Institute (JGI-PGF)"/>
            <person name="Walter F."/>
            <person name="Albersmeier A."/>
            <person name="Kalinowski J."/>
            <person name="Ruckert C."/>
        </authorList>
    </citation>
    <scope>NUCLEOTIDE SEQUENCE</scope>
    <source>
        <strain evidence="2">JCM 3302</strain>
    </source>
</reference>
<gene>
    <name evidence="2" type="ORF">GCM10014715_14180</name>
</gene>